<comment type="caution">
    <text evidence="2">The sequence shown here is derived from an EMBL/GenBank/DDBJ whole genome shotgun (WGS) entry which is preliminary data.</text>
</comment>
<protein>
    <submittedName>
        <fullName evidence="2">Uncharacterized protein</fullName>
    </submittedName>
</protein>
<gene>
    <name evidence="2" type="ORF">QE152_g32389</name>
</gene>
<evidence type="ECO:0000313" key="3">
    <source>
        <dbReference type="Proteomes" id="UP001458880"/>
    </source>
</evidence>
<dbReference type="AlphaFoldDB" id="A0AAW1IZ83"/>
<accession>A0AAW1IZ83</accession>
<evidence type="ECO:0000256" key="1">
    <source>
        <dbReference type="SAM" id="MobiDB-lite"/>
    </source>
</evidence>
<reference evidence="2 3" key="1">
    <citation type="journal article" date="2024" name="BMC Genomics">
        <title>De novo assembly and annotation of Popillia japonica's genome with initial clues to its potential as an invasive pest.</title>
        <authorList>
            <person name="Cucini C."/>
            <person name="Boschi S."/>
            <person name="Funari R."/>
            <person name="Cardaioli E."/>
            <person name="Iannotti N."/>
            <person name="Marturano G."/>
            <person name="Paoli F."/>
            <person name="Bruttini M."/>
            <person name="Carapelli A."/>
            <person name="Frati F."/>
            <person name="Nardi F."/>
        </authorList>
    </citation>
    <scope>NUCLEOTIDE SEQUENCE [LARGE SCALE GENOMIC DNA]</scope>
    <source>
        <strain evidence="2">DMR45628</strain>
    </source>
</reference>
<feature type="region of interest" description="Disordered" evidence="1">
    <location>
        <begin position="81"/>
        <end position="100"/>
    </location>
</feature>
<dbReference type="EMBL" id="JASPKY010000473">
    <property type="protein sequence ID" value="KAK9695703.1"/>
    <property type="molecule type" value="Genomic_DNA"/>
</dbReference>
<sequence>MGQSASRFEVEIEYLSVPCIERSFYPAHSLKKALSSYDQPATNRSRFCVAPTIQGSFWYAGDVIPNQQGLFVTKQKGLVVSHKTSPGSSRERMSSILCTL</sequence>
<keyword evidence="3" id="KW-1185">Reference proteome</keyword>
<name>A0AAW1IZ83_POPJA</name>
<organism evidence="2 3">
    <name type="scientific">Popillia japonica</name>
    <name type="common">Japanese beetle</name>
    <dbReference type="NCBI Taxonomy" id="7064"/>
    <lineage>
        <taxon>Eukaryota</taxon>
        <taxon>Metazoa</taxon>
        <taxon>Ecdysozoa</taxon>
        <taxon>Arthropoda</taxon>
        <taxon>Hexapoda</taxon>
        <taxon>Insecta</taxon>
        <taxon>Pterygota</taxon>
        <taxon>Neoptera</taxon>
        <taxon>Endopterygota</taxon>
        <taxon>Coleoptera</taxon>
        <taxon>Polyphaga</taxon>
        <taxon>Scarabaeiformia</taxon>
        <taxon>Scarabaeidae</taxon>
        <taxon>Rutelinae</taxon>
        <taxon>Popillia</taxon>
    </lineage>
</organism>
<evidence type="ECO:0000313" key="2">
    <source>
        <dbReference type="EMBL" id="KAK9695703.1"/>
    </source>
</evidence>
<dbReference type="Proteomes" id="UP001458880">
    <property type="component" value="Unassembled WGS sequence"/>
</dbReference>
<proteinExistence type="predicted"/>